<dbReference type="Proteomes" id="UP001479520">
    <property type="component" value="Plasmid unnamed2"/>
</dbReference>
<evidence type="ECO:0000313" key="2">
    <source>
        <dbReference type="Proteomes" id="UP001479520"/>
    </source>
</evidence>
<reference evidence="1 2" key="1">
    <citation type="submission" date="2024-04" db="EMBL/GenBank/DDBJ databases">
        <title>Dissimilatory iodate-reducing microorganisms contribute to the enrichment of iodine in groundwater.</title>
        <authorList>
            <person name="Jiang Z."/>
        </authorList>
    </citation>
    <scope>NUCLEOTIDE SEQUENCE [LARGE SCALE GENOMIC DNA]</scope>
    <source>
        <strain evidence="1 2">NCP973</strain>
        <plasmid evidence="1 2">unnamed2</plasmid>
    </source>
</reference>
<protein>
    <submittedName>
        <fullName evidence="1">Uncharacterized protein</fullName>
    </submittedName>
</protein>
<organism evidence="1 2">
    <name type="scientific">Azonexus hydrophilus</name>
    <dbReference type="NCBI Taxonomy" id="418702"/>
    <lineage>
        <taxon>Bacteria</taxon>
        <taxon>Pseudomonadati</taxon>
        <taxon>Pseudomonadota</taxon>
        <taxon>Betaproteobacteria</taxon>
        <taxon>Rhodocyclales</taxon>
        <taxon>Azonexaceae</taxon>
        <taxon>Azonexus</taxon>
    </lineage>
</organism>
<dbReference type="RefSeq" id="WP_341744847.1">
    <property type="nucleotide sequence ID" value="NZ_CP151408.1"/>
</dbReference>
<name>A0ABZ2XMU9_9RHOO</name>
<accession>A0ABZ2XMU9</accession>
<geneLocation type="plasmid" evidence="1 2">
    <name>unnamed2</name>
</geneLocation>
<dbReference type="EMBL" id="CP151408">
    <property type="protein sequence ID" value="WZJ23548.1"/>
    <property type="molecule type" value="Genomic_DNA"/>
</dbReference>
<sequence length="103" mass="11499">MAQRRAIRVQLSGGRESFTPEVHGALATRAYEATFMAGQPALAPMRFSALNFCGQPWEPQQAEYDGGTTLTLWHHDLYYGNRVGARFSFADQYMGLVGQPSRE</sequence>
<gene>
    <name evidence="1" type="ORF">AADV58_18530</name>
</gene>
<keyword evidence="1" id="KW-0614">Plasmid</keyword>
<keyword evidence="2" id="KW-1185">Reference proteome</keyword>
<evidence type="ECO:0000313" key="1">
    <source>
        <dbReference type="EMBL" id="WZJ23548.1"/>
    </source>
</evidence>
<proteinExistence type="predicted"/>